<evidence type="ECO:0000259" key="2">
    <source>
        <dbReference type="Pfam" id="PF09350"/>
    </source>
</evidence>
<feature type="compositionally biased region" description="Basic and acidic residues" evidence="1">
    <location>
        <begin position="179"/>
        <end position="188"/>
    </location>
</feature>
<sequence>MPRSDSRLNAARYQVDRLSQELDAEEHAGETAAVRPDEQTHDAGAPTMEQRAQFVEIQIAQAMRRGDFDDLPGAGKPLTHLTESYDPNWWIRRKIERERLTGLGPPALTLRTEDAALDERIDEAGSERAVRELLTDFNRRVIEARRQLQGGPPVITATRDIELEVERWQERRAARRRAHEAEREREAAARAAMTWRGRRRARRAERTRGRERDRDRAAGTDTGADSPDPEPPVTESPRPLS</sequence>
<feature type="compositionally biased region" description="Basic and acidic residues" evidence="1">
    <location>
        <begin position="14"/>
        <end position="41"/>
    </location>
</feature>
<reference evidence="3 4" key="1">
    <citation type="submission" date="2016-10" db="EMBL/GenBank/DDBJ databases">
        <authorList>
            <person name="de Groot N.N."/>
        </authorList>
    </citation>
    <scope>NUCLEOTIDE SEQUENCE [LARGE SCALE GENOMIC DNA]</scope>
    <source>
        <strain evidence="3 4">CGMCC 4.3491</strain>
    </source>
</reference>
<dbReference type="InterPro" id="IPR018961">
    <property type="entry name" value="DnaJ_homolog_subfam-C_membr-28"/>
</dbReference>
<evidence type="ECO:0000313" key="4">
    <source>
        <dbReference type="Proteomes" id="UP000198891"/>
    </source>
</evidence>
<dbReference type="EMBL" id="FNPZ01000002">
    <property type="protein sequence ID" value="SDZ09714.1"/>
    <property type="molecule type" value="Genomic_DNA"/>
</dbReference>
<feature type="region of interest" description="Disordered" evidence="1">
    <location>
        <begin position="1"/>
        <end position="49"/>
    </location>
</feature>
<protein>
    <recommendedName>
        <fullName evidence="2">DnaJ homologue subfamily C member 28 conserved domain-containing protein</fullName>
    </recommendedName>
</protein>
<dbReference type="AlphaFoldDB" id="A0A1H3Q850"/>
<dbReference type="STRING" id="381665.SAMN05216554_2376"/>
<dbReference type="Pfam" id="PF09350">
    <property type="entry name" value="DJC28_CD"/>
    <property type="match status" value="1"/>
</dbReference>
<feature type="compositionally biased region" description="Basic and acidic residues" evidence="1">
    <location>
        <begin position="204"/>
        <end position="218"/>
    </location>
</feature>
<name>A0A1H3Q850_9MICO</name>
<dbReference type="Proteomes" id="UP000198891">
    <property type="component" value="Unassembled WGS sequence"/>
</dbReference>
<evidence type="ECO:0000256" key="1">
    <source>
        <dbReference type="SAM" id="MobiDB-lite"/>
    </source>
</evidence>
<feature type="region of interest" description="Disordered" evidence="1">
    <location>
        <begin position="176"/>
        <end position="241"/>
    </location>
</feature>
<evidence type="ECO:0000313" key="3">
    <source>
        <dbReference type="EMBL" id="SDZ09714.1"/>
    </source>
</evidence>
<feature type="compositionally biased region" description="Pro residues" evidence="1">
    <location>
        <begin position="229"/>
        <end position="241"/>
    </location>
</feature>
<gene>
    <name evidence="3" type="ORF">SAMN05216554_2376</name>
</gene>
<feature type="domain" description="DnaJ homologue subfamily C member 28 conserved" evidence="2">
    <location>
        <begin position="55"/>
        <end position="121"/>
    </location>
</feature>
<proteinExistence type="predicted"/>
<organism evidence="3 4">
    <name type="scientific">Herbiconiux ginsengi</name>
    <dbReference type="NCBI Taxonomy" id="381665"/>
    <lineage>
        <taxon>Bacteria</taxon>
        <taxon>Bacillati</taxon>
        <taxon>Actinomycetota</taxon>
        <taxon>Actinomycetes</taxon>
        <taxon>Micrococcales</taxon>
        <taxon>Microbacteriaceae</taxon>
        <taxon>Herbiconiux</taxon>
    </lineage>
</organism>
<accession>A0A1H3Q850</accession>
<keyword evidence="4" id="KW-1185">Reference proteome</keyword>
<dbReference type="OrthoDB" id="3395286at2"/>